<proteinExistence type="inferred from homology"/>
<dbReference type="FunFam" id="3.40.50.300:FF:001091">
    <property type="entry name" value="Probable disease resistance protein At1g61300"/>
    <property type="match status" value="1"/>
</dbReference>
<keyword evidence="12" id="KW-1185">Reference proteome</keyword>
<gene>
    <name evidence="11" type="ORF">C3L33_19992</name>
</gene>
<feature type="non-terminal residue" evidence="11">
    <location>
        <position position="1"/>
    </location>
</feature>
<dbReference type="InterPro" id="IPR058922">
    <property type="entry name" value="WHD_DRP"/>
</dbReference>
<dbReference type="GO" id="GO:0051607">
    <property type="term" value="P:defense response to virus"/>
    <property type="evidence" value="ECO:0007669"/>
    <property type="project" value="UniProtKB-ARBA"/>
</dbReference>
<evidence type="ECO:0000256" key="6">
    <source>
        <dbReference type="ARBA" id="ARBA00022840"/>
    </source>
</evidence>
<protein>
    <recommendedName>
        <fullName evidence="13">AAA+ ATPase domain-containing protein</fullName>
    </recommendedName>
</protein>
<name>A0A6A4KYT2_9ERIC</name>
<dbReference type="Pfam" id="PF23559">
    <property type="entry name" value="WHD_DRP"/>
    <property type="match status" value="1"/>
</dbReference>
<dbReference type="InterPro" id="IPR002182">
    <property type="entry name" value="NB-ARC"/>
</dbReference>
<dbReference type="Pfam" id="PF23598">
    <property type="entry name" value="LRR_14"/>
    <property type="match status" value="1"/>
</dbReference>
<dbReference type="Gene3D" id="1.10.10.10">
    <property type="entry name" value="Winged helix-like DNA-binding domain superfamily/Winged helix DNA-binding domain"/>
    <property type="match status" value="1"/>
</dbReference>
<dbReference type="CDD" id="cd14798">
    <property type="entry name" value="RX-CC_like"/>
    <property type="match status" value="1"/>
</dbReference>
<dbReference type="PANTHER" id="PTHR23155:SF1238">
    <property type="entry name" value="TOMV SUSCEPTIBLE PROTEIN TM-2"/>
    <property type="match status" value="1"/>
</dbReference>
<evidence type="ECO:0000313" key="11">
    <source>
        <dbReference type="EMBL" id="KAE9448097.1"/>
    </source>
</evidence>
<evidence type="ECO:0000256" key="1">
    <source>
        <dbReference type="ARBA" id="ARBA00008894"/>
    </source>
</evidence>
<evidence type="ECO:0000256" key="4">
    <source>
        <dbReference type="ARBA" id="ARBA00022741"/>
    </source>
</evidence>
<dbReference type="AlphaFoldDB" id="A0A6A4KYT2"/>
<evidence type="ECO:0008006" key="13">
    <source>
        <dbReference type="Google" id="ProtNLM"/>
    </source>
</evidence>
<dbReference type="InterPro" id="IPR042197">
    <property type="entry name" value="Apaf_helical"/>
</dbReference>
<dbReference type="InterPro" id="IPR041118">
    <property type="entry name" value="Rx_N"/>
</dbReference>
<dbReference type="InterPro" id="IPR036388">
    <property type="entry name" value="WH-like_DNA-bd_sf"/>
</dbReference>
<dbReference type="Gene3D" id="1.20.5.4130">
    <property type="match status" value="1"/>
</dbReference>
<comment type="similarity">
    <text evidence="1">Belongs to the disease resistance NB-LRR family.</text>
</comment>
<dbReference type="PRINTS" id="PR00364">
    <property type="entry name" value="DISEASERSIST"/>
</dbReference>
<evidence type="ECO:0000313" key="12">
    <source>
        <dbReference type="Proteomes" id="UP000428333"/>
    </source>
</evidence>
<dbReference type="FunFam" id="1.10.10.10:FF:000322">
    <property type="entry name" value="Probable disease resistance protein At1g63360"/>
    <property type="match status" value="1"/>
</dbReference>
<evidence type="ECO:0000259" key="7">
    <source>
        <dbReference type="Pfam" id="PF00931"/>
    </source>
</evidence>
<evidence type="ECO:0000259" key="9">
    <source>
        <dbReference type="Pfam" id="PF23559"/>
    </source>
</evidence>
<dbReference type="SUPFAM" id="SSF52058">
    <property type="entry name" value="L domain-like"/>
    <property type="match status" value="1"/>
</dbReference>
<keyword evidence="4" id="KW-0547">Nucleotide-binding</keyword>
<keyword evidence="6" id="KW-0067">ATP-binding</keyword>
<reference evidence="11 12" key="1">
    <citation type="journal article" date="2019" name="Genome Biol. Evol.">
        <title>The Rhododendron genome and chromosomal organization provide insight into shared whole-genome duplications across the heath family (Ericaceae).</title>
        <authorList>
            <person name="Soza V.L."/>
            <person name="Lindsley D."/>
            <person name="Waalkes A."/>
            <person name="Ramage E."/>
            <person name="Patwardhan R.P."/>
            <person name="Burton J.N."/>
            <person name="Adey A."/>
            <person name="Kumar A."/>
            <person name="Qiu R."/>
            <person name="Shendure J."/>
            <person name="Hall B."/>
        </authorList>
    </citation>
    <scope>NUCLEOTIDE SEQUENCE [LARGE SCALE GENOMIC DNA]</scope>
    <source>
        <strain evidence="11">RSF 1966-606</strain>
    </source>
</reference>
<dbReference type="EMBL" id="QEFC01003457">
    <property type="protein sequence ID" value="KAE9448097.1"/>
    <property type="molecule type" value="Genomic_DNA"/>
</dbReference>
<dbReference type="Gene3D" id="3.80.10.10">
    <property type="entry name" value="Ribonuclease Inhibitor"/>
    <property type="match status" value="1"/>
</dbReference>
<dbReference type="InterPro" id="IPR027417">
    <property type="entry name" value="P-loop_NTPase"/>
</dbReference>
<dbReference type="Gene3D" id="3.40.50.300">
    <property type="entry name" value="P-loop containing nucleotide triphosphate hydrolases"/>
    <property type="match status" value="1"/>
</dbReference>
<dbReference type="SUPFAM" id="SSF52540">
    <property type="entry name" value="P-loop containing nucleoside triphosphate hydrolases"/>
    <property type="match status" value="1"/>
</dbReference>
<feature type="domain" description="Disease resistance N-terminal" evidence="8">
    <location>
        <begin position="12"/>
        <end position="96"/>
    </location>
</feature>
<sequence>MAEAILSIIAEKAAVIAASQIIKESSRLSRVREDLDWIVSEMRYIRSYLKDVDAKQLRTNLVSNFIRDIWDLAYDVEDIIDTYFPKISLSRSRWKRLLDFRNMRIAHAFVKEVEGIRKRVEDIKNARQTFGIDESSRSREEDAWDPRQSFPHLDEPNVVGFDNLIKILVHKVLDEDLHHRVVSIIGFAGLGKTTLARKVYNSARQSKVYNSSQQRFDCAAWICVSESPNEKKLLGDIATQVGLEKEKIDHNVEANLSEFLSRKRYVIVIDDIWHTRAWDALKIGLPSNSENGSRIILTSRNRDVGVHVGGPNSVLTLEPLDQETSRRLFYKLFVDDLQNICETQDPPQLEKIGEQILERCSGVPLAIVLAAGLLKLRERSETTWKGVLEDMDQGNNHCAEIFALSYKDLPLNLKPCFLYFGLFPEDHEVGAFDLINLWAAEGFIRGSRVREVEEVGDDYLNHLIARNVIQVVKRRVNGRVRSVRIHDIMHNLCIQEGDKINFQNIHRDEINCNTALKLRRVAIHGSDTDHYHALYTKTSSLRAMFCFDPWYPWNRKAHKNLLGDSKFLRVLSVEKGNDVPRSLLTKISNLRQLTYLKLGSSPGLTIELPYAISNLKSLLTLDLSEYEEGYLPNVIWSMKQLRHILLPLSCYAPSFSRVNMDVFHPVEISLPNLQTLHELPGNLFKADWLHKITSLRTLRVNEVNKDIIGVLSDAAPVSHNLEVLSLVGYLLEPASLNLVRYDNLFELSIYSIELNDLSHDKLPPNLIKLYLQATRLSTSPTEALKKLQKLKFLELRNLSFLGKELVFSGEPGCFPQLEVLEIGWLANLERVVVEEGGMPRLRDFMIHGFCTPETLLPDRVRNAMRTN</sequence>
<evidence type="ECO:0000259" key="10">
    <source>
        <dbReference type="Pfam" id="PF23598"/>
    </source>
</evidence>
<dbReference type="GO" id="GO:0098542">
    <property type="term" value="P:defense response to other organism"/>
    <property type="evidence" value="ECO:0007669"/>
    <property type="project" value="TreeGrafter"/>
</dbReference>
<keyword evidence="5" id="KW-0611">Plant defense</keyword>
<dbReference type="Gene3D" id="1.10.8.430">
    <property type="entry name" value="Helical domain of apoptotic protease-activating factors"/>
    <property type="match status" value="1"/>
</dbReference>
<organism evidence="11 12">
    <name type="scientific">Rhododendron williamsianum</name>
    <dbReference type="NCBI Taxonomy" id="262921"/>
    <lineage>
        <taxon>Eukaryota</taxon>
        <taxon>Viridiplantae</taxon>
        <taxon>Streptophyta</taxon>
        <taxon>Embryophyta</taxon>
        <taxon>Tracheophyta</taxon>
        <taxon>Spermatophyta</taxon>
        <taxon>Magnoliopsida</taxon>
        <taxon>eudicotyledons</taxon>
        <taxon>Gunneridae</taxon>
        <taxon>Pentapetalae</taxon>
        <taxon>asterids</taxon>
        <taxon>Ericales</taxon>
        <taxon>Ericaceae</taxon>
        <taxon>Ericoideae</taxon>
        <taxon>Rhodoreae</taxon>
        <taxon>Rhododendron</taxon>
    </lineage>
</organism>
<dbReference type="InterPro" id="IPR032675">
    <property type="entry name" value="LRR_dom_sf"/>
</dbReference>
<dbReference type="PANTHER" id="PTHR23155">
    <property type="entry name" value="DISEASE RESISTANCE PROTEIN RP"/>
    <property type="match status" value="1"/>
</dbReference>
<evidence type="ECO:0000259" key="8">
    <source>
        <dbReference type="Pfam" id="PF18052"/>
    </source>
</evidence>
<evidence type="ECO:0000256" key="3">
    <source>
        <dbReference type="ARBA" id="ARBA00022737"/>
    </source>
</evidence>
<evidence type="ECO:0000256" key="5">
    <source>
        <dbReference type="ARBA" id="ARBA00022821"/>
    </source>
</evidence>
<feature type="domain" description="NB-ARC" evidence="7">
    <location>
        <begin position="170"/>
        <end position="331"/>
    </location>
</feature>
<keyword evidence="3" id="KW-0677">Repeat</keyword>
<feature type="domain" description="Disease resistance R13L4/SHOC-2-like LRR" evidence="10">
    <location>
        <begin position="564"/>
        <end position="847"/>
    </location>
</feature>
<feature type="domain" description="Disease resistance protein winged helix" evidence="9">
    <location>
        <begin position="422"/>
        <end position="492"/>
    </location>
</feature>
<dbReference type="GO" id="GO:0005524">
    <property type="term" value="F:ATP binding"/>
    <property type="evidence" value="ECO:0007669"/>
    <property type="project" value="UniProtKB-KW"/>
</dbReference>
<dbReference type="Proteomes" id="UP000428333">
    <property type="component" value="Linkage Group LG12"/>
</dbReference>
<comment type="caution">
    <text evidence="11">The sequence shown here is derived from an EMBL/GenBank/DDBJ whole genome shotgun (WGS) entry which is preliminary data.</text>
</comment>
<evidence type="ECO:0000256" key="2">
    <source>
        <dbReference type="ARBA" id="ARBA00022614"/>
    </source>
</evidence>
<dbReference type="OrthoDB" id="3429988at2759"/>
<dbReference type="Pfam" id="PF00931">
    <property type="entry name" value="NB-ARC"/>
    <property type="match status" value="1"/>
</dbReference>
<dbReference type="InterPro" id="IPR038005">
    <property type="entry name" value="RX-like_CC"/>
</dbReference>
<accession>A0A6A4KYT2</accession>
<dbReference type="Pfam" id="PF18052">
    <property type="entry name" value="Rx_N"/>
    <property type="match status" value="1"/>
</dbReference>
<dbReference type="InterPro" id="IPR044974">
    <property type="entry name" value="Disease_R_plants"/>
</dbReference>
<dbReference type="InterPro" id="IPR055414">
    <property type="entry name" value="LRR_R13L4/SHOC2-like"/>
</dbReference>
<keyword evidence="2" id="KW-0433">Leucine-rich repeat</keyword>
<dbReference type="GO" id="GO:0043531">
    <property type="term" value="F:ADP binding"/>
    <property type="evidence" value="ECO:0007669"/>
    <property type="project" value="InterPro"/>
</dbReference>